<evidence type="ECO:0000313" key="3">
    <source>
        <dbReference type="Proteomes" id="UP000582646"/>
    </source>
</evidence>
<protein>
    <submittedName>
        <fullName evidence="2">Uncharacterized protein</fullName>
    </submittedName>
</protein>
<proteinExistence type="predicted"/>
<keyword evidence="1" id="KW-0472">Membrane</keyword>
<sequence length="219" mass="23252">MTQPQPIIINNDNSTGAREIINLIGTVIIFGGVGGLVWAVSQEGYAEMAASGFSIMIVQMIKMLLDAGVLAKPKTAGGKRHFTGLSADIRRYAAEFAEWRADRKMWQMAALALGYAIGFLVLRSMVLAALGIFHNVVFAVSAAAIVGGAIAAPSWYERYKKPAVAAGIYNPDALKQAAAPARVPPYVPPVAAPVAQPAPAPTPKKVVVVRRVKKEETDV</sequence>
<feature type="transmembrane region" description="Helical" evidence="1">
    <location>
        <begin position="52"/>
        <end position="71"/>
    </location>
</feature>
<feature type="transmembrane region" description="Helical" evidence="1">
    <location>
        <begin position="109"/>
        <end position="130"/>
    </location>
</feature>
<keyword evidence="1" id="KW-0812">Transmembrane</keyword>
<dbReference type="RefSeq" id="WP_168547782.1">
    <property type="nucleotide sequence ID" value="NZ_BAAAKS010000023.1"/>
</dbReference>
<keyword evidence="1" id="KW-1133">Transmembrane helix</keyword>
<organism evidence="2 3">
    <name type="scientific">Tsukamurella spumae</name>
    <dbReference type="NCBI Taxonomy" id="44753"/>
    <lineage>
        <taxon>Bacteria</taxon>
        <taxon>Bacillati</taxon>
        <taxon>Actinomycetota</taxon>
        <taxon>Actinomycetes</taxon>
        <taxon>Mycobacteriales</taxon>
        <taxon>Tsukamurellaceae</taxon>
        <taxon>Tsukamurella</taxon>
    </lineage>
</organism>
<feature type="transmembrane region" description="Helical" evidence="1">
    <location>
        <begin position="20"/>
        <end position="40"/>
    </location>
</feature>
<evidence type="ECO:0000313" key="2">
    <source>
        <dbReference type="EMBL" id="NKY20877.1"/>
    </source>
</evidence>
<name>A0A846X5B3_9ACTN</name>
<comment type="caution">
    <text evidence="2">The sequence shown here is derived from an EMBL/GenBank/DDBJ whole genome shotgun (WGS) entry which is preliminary data.</text>
</comment>
<dbReference type="EMBL" id="JAAXOQ010000047">
    <property type="protein sequence ID" value="NKY20877.1"/>
    <property type="molecule type" value="Genomic_DNA"/>
</dbReference>
<gene>
    <name evidence="2" type="ORF">HF999_21200</name>
</gene>
<dbReference type="Proteomes" id="UP000582646">
    <property type="component" value="Unassembled WGS sequence"/>
</dbReference>
<keyword evidence="3" id="KW-1185">Reference proteome</keyword>
<dbReference type="AlphaFoldDB" id="A0A846X5B3"/>
<accession>A0A846X5B3</accession>
<reference evidence="2 3" key="1">
    <citation type="submission" date="2020-04" db="EMBL/GenBank/DDBJ databases">
        <title>MicrobeNet Type strains.</title>
        <authorList>
            <person name="Nicholson A.C."/>
        </authorList>
    </citation>
    <scope>NUCLEOTIDE SEQUENCE [LARGE SCALE GENOMIC DNA]</scope>
    <source>
        <strain evidence="2 3">DSM 44113</strain>
    </source>
</reference>
<evidence type="ECO:0000256" key="1">
    <source>
        <dbReference type="SAM" id="Phobius"/>
    </source>
</evidence>
<feature type="transmembrane region" description="Helical" evidence="1">
    <location>
        <begin position="136"/>
        <end position="156"/>
    </location>
</feature>